<comment type="similarity">
    <text evidence="3">Belongs to the glycine N-acyltransferase family.</text>
</comment>
<accession>A0A7N4NM99</accession>
<sequence>MVYGSIFNIIRGNPFNLEVLVDSWPDYQTVITRPQKQPMMDDKDHYTNTYHIFSKDFQKLPAILECDSVINWKQSLTIEGCQNGLNEKIQDVVAFKSVKVDYSKRFLYMTEDVFKFIASNASKLMKSNEVASLENVTFKRTNNNFKLSLLDVSHAEFVNNNWKYRQNEKSLRFIKRCLQNFPGFYLLDPEGNPIAWTIMEHTNEVRMGYTLPEYQGRRITQWMGINCMQYLKETNMPFYCQVESMNESAHRLMKSLGFQLLDSGWHEWKCVPVEF</sequence>
<dbReference type="FunCoup" id="A0A7N4NM99">
    <property type="interactions" value="108"/>
</dbReference>
<evidence type="ECO:0000256" key="1">
    <source>
        <dbReference type="ARBA" id="ARBA00022679"/>
    </source>
</evidence>
<dbReference type="GO" id="GO:0005739">
    <property type="term" value="C:mitochondrion"/>
    <property type="evidence" value="ECO:0007669"/>
    <property type="project" value="InterPro"/>
</dbReference>
<evidence type="ECO:0000313" key="5">
    <source>
        <dbReference type="Ensembl" id="ENSSHAP00000025309.1"/>
    </source>
</evidence>
<dbReference type="AlphaFoldDB" id="A0A7N4NM99"/>
<dbReference type="InterPro" id="IPR015938">
    <property type="entry name" value="Glycine_N-acyltransferase_N"/>
</dbReference>
<protein>
    <recommendedName>
        <fullName evidence="3">Glycine N-acyltransferase-like protein</fullName>
        <ecNumber evidence="3">2.3.1.-</ecNumber>
    </recommendedName>
</protein>
<keyword evidence="1 3" id="KW-0808">Transferase</keyword>
<name>A0A7N4NM99_SARHA</name>
<evidence type="ECO:0000259" key="4">
    <source>
        <dbReference type="PROSITE" id="PS51186"/>
    </source>
</evidence>
<evidence type="ECO:0000256" key="2">
    <source>
        <dbReference type="ARBA" id="ARBA00023315"/>
    </source>
</evidence>
<dbReference type="EC" id="2.3.1.-" evidence="3"/>
<dbReference type="Ensembl" id="ENSSHAT00000041423.1">
    <property type="protein sequence ID" value="ENSSHAP00000025309.1"/>
    <property type="gene ID" value="ENSSHAG00000024672.1"/>
</dbReference>
<dbReference type="InterPro" id="IPR013652">
    <property type="entry name" value="Glycine_N-acyltransferase_C"/>
</dbReference>
<dbReference type="PANTHER" id="PTHR15298">
    <property type="entry name" value="L-COA N-ACYLTRANSFERASE-RELATED"/>
    <property type="match status" value="1"/>
</dbReference>
<keyword evidence="6" id="KW-1185">Reference proteome</keyword>
<dbReference type="Proteomes" id="UP000007648">
    <property type="component" value="Unassembled WGS sequence"/>
</dbReference>
<dbReference type="SUPFAM" id="SSF55729">
    <property type="entry name" value="Acyl-CoA N-acyltransferases (Nat)"/>
    <property type="match status" value="1"/>
</dbReference>
<dbReference type="InParanoid" id="A0A7N4NM99"/>
<keyword evidence="2 3" id="KW-0012">Acyltransferase</keyword>
<dbReference type="GO" id="GO:0047961">
    <property type="term" value="F:glycine N-acyltransferase activity"/>
    <property type="evidence" value="ECO:0007669"/>
    <property type="project" value="InterPro"/>
</dbReference>
<dbReference type="Pfam" id="PF06021">
    <property type="entry name" value="Gly_acyl_tr_N"/>
    <property type="match status" value="1"/>
</dbReference>
<gene>
    <name evidence="5" type="primary">LOC100916412</name>
</gene>
<reference evidence="5" key="2">
    <citation type="submission" date="2025-08" db="UniProtKB">
        <authorList>
            <consortium name="Ensembl"/>
        </authorList>
    </citation>
    <scope>IDENTIFICATION</scope>
</reference>
<reference evidence="5" key="3">
    <citation type="submission" date="2025-09" db="UniProtKB">
        <authorList>
            <consortium name="Ensembl"/>
        </authorList>
    </citation>
    <scope>IDENTIFICATION</scope>
</reference>
<dbReference type="GeneID" id="100916412"/>
<dbReference type="GeneTree" id="ENSGT00950000183133"/>
<dbReference type="Gene3D" id="3.40.630.30">
    <property type="match status" value="1"/>
</dbReference>
<feature type="domain" description="N-acetyltransferase" evidence="4">
    <location>
        <begin position="145"/>
        <end position="275"/>
    </location>
</feature>
<organism evidence="5 6">
    <name type="scientific">Sarcophilus harrisii</name>
    <name type="common">Tasmanian devil</name>
    <name type="synonym">Sarcophilus laniarius</name>
    <dbReference type="NCBI Taxonomy" id="9305"/>
    <lineage>
        <taxon>Eukaryota</taxon>
        <taxon>Metazoa</taxon>
        <taxon>Chordata</taxon>
        <taxon>Craniata</taxon>
        <taxon>Vertebrata</taxon>
        <taxon>Euteleostomi</taxon>
        <taxon>Mammalia</taxon>
        <taxon>Metatheria</taxon>
        <taxon>Dasyuromorphia</taxon>
        <taxon>Dasyuridae</taxon>
        <taxon>Sarcophilus</taxon>
    </lineage>
</organism>
<dbReference type="RefSeq" id="XP_031798114.1">
    <property type="nucleotide sequence ID" value="XM_031942254.1"/>
</dbReference>
<dbReference type="InterPro" id="IPR010313">
    <property type="entry name" value="Glycine_N-acyltransferase"/>
</dbReference>
<evidence type="ECO:0000256" key="3">
    <source>
        <dbReference type="RuleBase" id="RU368002"/>
    </source>
</evidence>
<dbReference type="InterPro" id="IPR016181">
    <property type="entry name" value="Acyl_CoA_acyltransferase"/>
</dbReference>
<dbReference type="InterPro" id="IPR000182">
    <property type="entry name" value="GNAT_dom"/>
</dbReference>
<dbReference type="PROSITE" id="PS51186">
    <property type="entry name" value="GNAT"/>
    <property type="match status" value="1"/>
</dbReference>
<evidence type="ECO:0000313" key="6">
    <source>
        <dbReference type="Proteomes" id="UP000007648"/>
    </source>
</evidence>
<dbReference type="Pfam" id="PF08444">
    <property type="entry name" value="Gly_acyl_tr_C"/>
    <property type="match status" value="1"/>
</dbReference>
<reference evidence="5 6" key="1">
    <citation type="journal article" date="2011" name="Proc. Natl. Acad. Sci. U.S.A.">
        <title>Genetic diversity and population structure of the endangered marsupial Sarcophilus harrisii (Tasmanian devil).</title>
        <authorList>
            <person name="Miller W."/>
            <person name="Hayes V.M."/>
            <person name="Ratan A."/>
            <person name="Petersen D.C."/>
            <person name="Wittekindt N.E."/>
            <person name="Miller J."/>
            <person name="Walenz B."/>
            <person name="Knight J."/>
            <person name="Qi J."/>
            <person name="Zhao F."/>
            <person name="Wang Q."/>
            <person name="Bedoya-Reina O.C."/>
            <person name="Katiyar N."/>
            <person name="Tomsho L.P."/>
            <person name="Kasson L.M."/>
            <person name="Hardie R.A."/>
            <person name="Woodbridge P."/>
            <person name="Tindall E.A."/>
            <person name="Bertelsen M.F."/>
            <person name="Dixon D."/>
            <person name="Pyecroft S."/>
            <person name="Helgen K.M."/>
            <person name="Lesk A.M."/>
            <person name="Pringle T.H."/>
            <person name="Patterson N."/>
            <person name="Zhang Y."/>
            <person name="Kreiss A."/>
            <person name="Woods G.M."/>
            <person name="Jones M.E."/>
            <person name="Schuster S.C."/>
        </authorList>
    </citation>
    <scope>NUCLEOTIDE SEQUENCE [LARGE SCALE GENOMIC DNA]</scope>
</reference>
<proteinExistence type="inferred from homology"/>
<dbReference type="PANTHER" id="PTHR15298:SF4">
    <property type="entry name" value="GLYCINE N-ACYLTRANSFERASE-LIKE PROTEIN 2"/>
    <property type="match status" value="1"/>
</dbReference>